<evidence type="ECO:0000313" key="7">
    <source>
        <dbReference type="EMBL" id="KAA6314380.1"/>
    </source>
</evidence>
<dbReference type="AlphaFoldDB" id="A0A5J4PZQ7"/>
<protein>
    <recommendedName>
        <fullName evidence="6">DUF1232 domain-containing protein</fullName>
    </recommendedName>
</protein>
<reference evidence="7" key="1">
    <citation type="submission" date="2019-03" db="EMBL/GenBank/DDBJ databases">
        <title>Single cell metagenomics reveals metabolic interactions within the superorganism composed of flagellate Streblomastix strix and complex community of Bacteroidetes bacteria on its surface.</title>
        <authorList>
            <person name="Treitli S.C."/>
            <person name="Kolisko M."/>
            <person name="Husnik F."/>
            <person name="Keeling P."/>
            <person name="Hampl V."/>
        </authorList>
    </citation>
    <scope>NUCLEOTIDE SEQUENCE</scope>
    <source>
        <strain evidence="7">STM</strain>
    </source>
</reference>
<name>A0A5J4PZQ7_9ZZZZ</name>
<feature type="domain" description="DUF1232" evidence="6">
    <location>
        <begin position="98"/>
        <end position="134"/>
    </location>
</feature>
<comment type="subcellular location">
    <subcellularLocation>
        <location evidence="1">Endomembrane system</location>
        <topology evidence="1">Multi-pass membrane protein</topology>
    </subcellularLocation>
</comment>
<gene>
    <name evidence="7" type="ORF">EZS27_034996</name>
</gene>
<evidence type="ECO:0000256" key="3">
    <source>
        <dbReference type="ARBA" id="ARBA00022989"/>
    </source>
</evidence>
<accession>A0A5J4PZQ7</accession>
<evidence type="ECO:0000256" key="1">
    <source>
        <dbReference type="ARBA" id="ARBA00004127"/>
    </source>
</evidence>
<evidence type="ECO:0000259" key="6">
    <source>
        <dbReference type="Pfam" id="PF06803"/>
    </source>
</evidence>
<dbReference type="Pfam" id="PF06803">
    <property type="entry name" value="DUF1232"/>
    <property type="match status" value="1"/>
</dbReference>
<dbReference type="InterPro" id="IPR010652">
    <property type="entry name" value="DUF1232"/>
</dbReference>
<keyword evidence="3 5" id="KW-1133">Transmembrane helix</keyword>
<evidence type="ECO:0000256" key="5">
    <source>
        <dbReference type="SAM" id="Phobius"/>
    </source>
</evidence>
<comment type="caution">
    <text evidence="7">The sequence shown here is derived from an EMBL/GenBank/DDBJ whole genome shotgun (WGS) entry which is preliminary data.</text>
</comment>
<keyword evidence="4 5" id="KW-0472">Membrane</keyword>
<sequence length="151" mass="16537">MNIEITSTQLIIGIGIAIILLLVTLLVKKKKHITTMNLEENKRAMAFFNKMKNDASEEDINKINDNIGKMKKGKLKSVWDSILTLKELILDPKAAKWAKAIAIGALLYVISPIDAIPDIIPVLGLTDDAAIVALAVAKLGSDLAEYRKSKN</sequence>
<proteinExistence type="predicted"/>
<evidence type="ECO:0000256" key="2">
    <source>
        <dbReference type="ARBA" id="ARBA00022692"/>
    </source>
</evidence>
<keyword evidence="2 5" id="KW-0812">Transmembrane</keyword>
<organism evidence="7">
    <name type="scientific">termite gut metagenome</name>
    <dbReference type="NCBI Taxonomy" id="433724"/>
    <lineage>
        <taxon>unclassified sequences</taxon>
        <taxon>metagenomes</taxon>
        <taxon>organismal metagenomes</taxon>
    </lineage>
</organism>
<dbReference type="GO" id="GO:0012505">
    <property type="term" value="C:endomembrane system"/>
    <property type="evidence" value="ECO:0007669"/>
    <property type="project" value="UniProtKB-SubCell"/>
</dbReference>
<evidence type="ECO:0000256" key="4">
    <source>
        <dbReference type="ARBA" id="ARBA00023136"/>
    </source>
</evidence>
<dbReference type="EMBL" id="SNRY01005674">
    <property type="protein sequence ID" value="KAA6314380.1"/>
    <property type="molecule type" value="Genomic_DNA"/>
</dbReference>
<feature type="transmembrane region" description="Helical" evidence="5">
    <location>
        <begin position="6"/>
        <end position="27"/>
    </location>
</feature>